<dbReference type="InterPro" id="IPR004843">
    <property type="entry name" value="Calcineurin-like_PHP"/>
</dbReference>
<reference evidence="3" key="1">
    <citation type="journal article" date="2013" name="Nature">
        <title>Pan genome of the phytoplankton Emiliania underpins its global distribution.</title>
        <authorList>
            <person name="Read B.A."/>
            <person name="Kegel J."/>
            <person name="Klute M.J."/>
            <person name="Kuo A."/>
            <person name="Lefebvre S.C."/>
            <person name="Maumus F."/>
            <person name="Mayer C."/>
            <person name="Miller J."/>
            <person name="Monier A."/>
            <person name="Salamov A."/>
            <person name="Young J."/>
            <person name="Aguilar M."/>
            <person name="Claverie J.M."/>
            <person name="Frickenhaus S."/>
            <person name="Gonzalez K."/>
            <person name="Herman E.K."/>
            <person name="Lin Y.C."/>
            <person name="Napier J."/>
            <person name="Ogata H."/>
            <person name="Sarno A.F."/>
            <person name="Shmutz J."/>
            <person name="Schroeder D."/>
            <person name="de Vargas C."/>
            <person name="Verret F."/>
            <person name="von Dassow P."/>
            <person name="Valentin K."/>
            <person name="Van de Peer Y."/>
            <person name="Wheeler G."/>
            <person name="Dacks J.B."/>
            <person name="Delwiche C.F."/>
            <person name="Dyhrman S.T."/>
            <person name="Glockner G."/>
            <person name="John U."/>
            <person name="Richards T."/>
            <person name="Worden A.Z."/>
            <person name="Zhang X."/>
            <person name="Grigoriev I.V."/>
            <person name="Allen A.E."/>
            <person name="Bidle K."/>
            <person name="Borodovsky M."/>
            <person name="Bowler C."/>
            <person name="Brownlee C."/>
            <person name="Cock J.M."/>
            <person name="Elias M."/>
            <person name="Gladyshev V.N."/>
            <person name="Groth M."/>
            <person name="Guda C."/>
            <person name="Hadaegh A."/>
            <person name="Iglesias-Rodriguez M.D."/>
            <person name="Jenkins J."/>
            <person name="Jones B.M."/>
            <person name="Lawson T."/>
            <person name="Leese F."/>
            <person name="Lindquist E."/>
            <person name="Lobanov A."/>
            <person name="Lomsadze A."/>
            <person name="Malik S.B."/>
            <person name="Marsh M.E."/>
            <person name="Mackinder L."/>
            <person name="Mock T."/>
            <person name="Mueller-Roeber B."/>
            <person name="Pagarete A."/>
            <person name="Parker M."/>
            <person name="Probert I."/>
            <person name="Quesneville H."/>
            <person name="Raines C."/>
            <person name="Rensing S.A."/>
            <person name="Riano-Pachon D.M."/>
            <person name="Richier S."/>
            <person name="Rokitta S."/>
            <person name="Shiraiwa Y."/>
            <person name="Soanes D.M."/>
            <person name="van der Giezen M."/>
            <person name="Wahlund T.M."/>
            <person name="Williams B."/>
            <person name="Wilson W."/>
            <person name="Wolfe G."/>
            <person name="Wurch L.L."/>
        </authorList>
    </citation>
    <scope>NUCLEOTIDE SEQUENCE</scope>
</reference>
<dbReference type="GeneID" id="17258390"/>
<dbReference type="PaxDb" id="2903-EOD12239"/>
<dbReference type="RefSeq" id="XP_005764668.1">
    <property type="nucleotide sequence ID" value="XM_005764611.1"/>
</dbReference>
<accession>A0A0D3ILV4</accession>
<name>A0A0D3ILV4_EMIH1</name>
<keyword evidence="3" id="KW-1185">Reference proteome</keyword>
<dbReference type="GO" id="GO:0016787">
    <property type="term" value="F:hydrolase activity"/>
    <property type="evidence" value="ECO:0007669"/>
    <property type="project" value="InterPro"/>
</dbReference>
<dbReference type="AlphaFoldDB" id="A0A0D3ILV4"/>
<proteinExistence type="predicted"/>
<dbReference type="STRING" id="2903.R1DU05"/>
<dbReference type="Proteomes" id="UP000013827">
    <property type="component" value="Unassembled WGS sequence"/>
</dbReference>
<dbReference type="SUPFAM" id="SSF56300">
    <property type="entry name" value="Metallo-dependent phosphatases"/>
    <property type="match status" value="1"/>
</dbReference>
<dbReference type="Pfam" id="PF00149">
    <property type="entry name" value="Metallophos"/>
    <property type="match status" value="1"/>
</dbReference>
<dbReference type="EnsemblProtists" id="EOD12239">
    <property type="protein sequence ID" value="EOD12239"/>
    <property type="gene ID" value="EMIHUDRAFT_124600"/>
</dbReference>
<organism evidence="2 3">
    <name type="scientific">Emiliania huxleyi (strain CCMP1516)</name>
    <dbReference type="NCBI Taxonomy" id="280463"/>
    <lineage>
        <taxon>Eukaryota</taxon>
        <taxon>Haptista</taxon>
        <taxon>Haptophyta</taxon>
        <taxon>Prymnesiophyceae</taxon>
        <taxon>Isochrysidales</taxon>
        <taxon>Noelaerhabdaceae</taxon>
        <taxon>Emiliania</taxon>
    </lineage>
</organism>
<dbReference type="HOGENOM" id="CLU_1606998_0_0_1"/>
<protein>
    <recommendedName>
        <fullName evidence="1">Calcineurin-like phosphoesterase domain-containing protein</fullName>
    </recommendedName>
</protein>
<evidence type="ECO:0000313" key="2">
    <source>
        <dbReference type="EnsemblProtists" id="EOD12239"/>
    </source>
</evidence>
<feature type="domain" description="Calcineurin-like phosphoesterase" evidence="1">
    <location>
        <begin position="45"/>
        <end position="117"/>
    </location>
</feature>
<evidence type="ECO:0000259" key="1">
    <source>
        <dbReference type="Pfam" id="PF00149"/>
    </source>
</evidence>
<evidence type="ECO:0000313" key="3">
    <source>
        <dbReference type="Proteomes" id="UP000013827"/>
    </source>
</evidence>
<dbReference type="PANTHER" id="PTHR36492:SF2">
    <property type="entry name" value="[ACYL-CARRIER-PROTEIN] PHOSPHODIESTERASE PPTH"/>
    <property type="match status" value="1"/>
</dbReference>
<dbReference type="KEGG" id="ehx:EMIHUDRAFT_124600"/>
<reference evidence="2" key="2">
    <citation type="submission" date="2024-10" db="UniProtKB">
        <authorList>
            <consortium name="EnsemblProtists"/>
        </authorList>
    </citation>
    <scope>IDENTIFICATION</scope>
</reference>
<dbReference type="InterPro" id="IPR029052">
    <property type="entry name" value="Metallo-depent_PP-like"/>
</dbReference>
<dbReference type="InterPro" id="IPR052963">
    <property type="entry name" value="Pantetheine_PDE"/>
</dbReference>
<dbReference type="Gene3D" id="3.60.21.10">
    <property type="match status" value="1"/>
</dbReference>
<dbReference type="PANTHER" id="PTHR36492">
    <property type="match status" value="1"/>
</dbReference>
<sequence length="166" mass="18110">MSTSTSRKRGRSLHCQSASSADGLVERFAAWQRRHAWRHLSAVERVWAISDLHMEHEANFDFVSGLAGFERDALVVAGDVCTSLALLRSALKLLAERFRHVFYVVGNHELWHDAQSDGADSFEKLLACYEAATAAGAHAAPALLGSSSGGVAIVPLQSWYHFGFLG</sequence>